<accession>A0ABS5SAQ2</accession>
<name>A0ABS5SAQ2_9BACT</name>
<evidence type="ECO:0000256" key="3">
    <source>
        <dbReference type="ARBA" id="ARBA00022989"/>
    </source>
</evidence>
<evidence type="ECO:0000256" key="1">
    <source>
        <dbReference type="ARBA" id="ARBA00004167"/>
    </source>
</evidence>
<dbReference type="EMBL" id="JAHCVK010000001">
    <property type="protein sequence ID" value="MBT0651722.1"/>
    <property type="molecule type" value="Genomic_DNA"/>
</dbReference>
<proteinExistence type="predicted"/>
<dbReference type="Proteomes" id="UP000756860">
    <property type="component" value="Unassembled WGS sequence"/>
</dbReference>
<protein>
    <submittedName>
        <fullName evidence="7">TonB family protein</fullName>
    </submittedName>
</protein>
<dbReference type="Gene3D" id="3.30.1150.10">
    <property type="match status" value="1"/>
</dbReference>
<comment type="subcellular location">
    <subcellularLocation>
        <location evidence="1">Membrane</location>
        <topology evidence="1">Single-pass membrane protein</topology>
    </subcellularLocation>
</comment>
<feature type="region of interest" description="Disordered" evidence="5">
    <location>
        <begin position="62"/>
        <end position="116"/>
    </location>
</feature>
<dbReference type="Pfam" id="PF13103">
    <property type="entry name" value="TonB_2"/>
    <property type="match status" value="1"/>
</dbReference>
<organism evidence="7 8">
    <name type="scientific">Geomobilimonas luticola</name>
    <dbReference type="NCBI Taxonomy" id="1114878"/>
    <lineage>
        <taxon>Bacteria</taxon>
        <taxon>Pseudomonadati</taxon>
        <taxon>Thermodesulfobacteriota</taxon>
        <taxon>Desulfuromonadia</taxon>
        <taxon>Geobacterales</taxon>
        <taxon>Geobacteraceae</taxon>
        <taxon>Geomobilimonas</taxon>
    </lineage>
</organism>
<dbReference type="SUPFAM" id="SSF74653">
    <property type="entry name" value="TolA/TonB C-terminal domain"/>
    <property type="match status" value="1"/>
</dbReference>
<dbReference type="NCBIfam" id="TIGR01352">
    <property type="entry name" value="tonB_Cterm"/>
    <property type="match status" value="1"/>
</dbReference>
<evidence type="ECO:0000256" key="6">
    <source>
        <dbReference type="SAM" id="Phobius"/>
    </source>
</evidence>
<keyword evidence="8" id="KW-1185">Reference proteome</keyword>
<evidence type="ECO:0000256" key="4">
    <source>
        <dbReference type="ARBA" id="ARBA00023136"/>
    </source>
</evidence>
<feature type="transmembrane region" description="Helical" evidence="6">
    <location>
        <begin position="12"/>
        <end position="35"/>
    </location>
</feature>
<sequence>MSHRLQTTSRGFGASLTFSFVMHLALFFIVTYSGLLLAPRLQEAPVYYVDVVNLPVAHPRMGSPAVAGSQTGAVPQPPAPPQAMQLPVKTPPKAAAGAPATKPPKGATEETSREFEERLRQLEKNAEARHQAAALEALKNRAAGTGRGAAGMPTGTGKEAGSDYASYIHSRLQDVFRTTIAYQSKNPSVVVRLTIARNGRLLRYRIERSSGDRIFEASVVDTITKAEKTFPPPPNGTEFEQGFLFRPQGIGKQ</sequence>
<reference evidence="7 8" key="1">
    <citation type="submission" date="2021-05" db="EMBL/GenBank/DDBJ databases">
        <title>The draft genome of Geobacter luticola JCM 17780.</title>
        <authorList>
            <person name="Xu Z."/>
            <person name="Masuda Y."/>
            <person name="Itoh H."/>
            <person name="Senoo K."/>
        </authorList>
    </citation>
    <scope>NUCLEOTIDE SEQUENCE [LARGE SCALE GENOMIC DNA]</scope>
    <source>
        <strain evidence="7 8">JCM 17780</strain>
    </source>
</reference>
<feature type="region of interest" description="Disordered" evidence="5">
    <location>
        <begin position="229"/>
        <end position="253"/>
    </location>
</feature>
<evidence type="ECO:0000313" key="8">
    <source>
        <dbReference type="Proteomes" id="UP000756860"/>
    </source>
</evidence>
<gene>
    <name evidence="7" type="ORF">KI810_01515</name>
</gene>
<dbReference type="InterPro" id="IPR006260">
    <property type="entry name" value="TonB/TolA_C"/>
</dbReference>
<evidence type="ECO:0000313" key="7">
    <source>
        <dbReference type="EMBL" id="MBT0651722.1"/>
    </source>
</evidence>
<comment type="caution">
    <text evidence="7">The sequence shown here is derived from an EMBL/GenBank/DDBJ whole genome shotgun (WGS) entry which is preliminary data.</text>
</comment>
<feature type="compositionally biased region" description="Low complexity" evidence="5">
    <location>
        <begin position="82"/>
        <end position="106"/>
    </location>
</feature>
<keyword evidence="4 6" id="KW-0472">Membrane</keyword>
<keyword evidence="3 6" id="KW-1133">Transmembrane helix</keyword>
<feature type="compositionally biased region" description="Basic and acidic residues" evidence="5">
    <location>
        <begin position="107"/>
        <end position="116"/>
    </location>
</feature>
<evidence type="ECO:0000256" key="2">
    <source>
        <dbReference type="ARBA" id="ARBA00022692"/>
    </source>
</evidence>
<dbReference type="RefSeq" id="WP_214173722.1">
    <property type="nucleotide sequence ID" value="NZ_JAHCVK010000001.1"/>
</dbReference>
<keyword evidence="2 6" id="KW-0812">Transmembrane</keyword>
<evidence type="ECO:0000256" key="5">
    <source>
        <dbReference type="SAM" id="MobiDB-lite"/>
    </source>
</evidence>